<evidence type="ECO:0000313" key="1">
    <source>
        <dbReference type="EMBL" id="GAL27648.1"/>
    </source>
</evidence>
<dbReference type="Pfam" id="PF05971">
    <property type="entry name" value="Methyltransf_10"/>
    <property type="match status" value="1"/>
</dbReference>
<protein>
    <submittedName>
        <fullName evidence="1">Ribosomal RNA large subunit methyltransferase F</fullName>
    </submittedName>
</protein>
<proteinExistence type="predicted"/>
<dbReference type="InterPro" id="IPR010286">
    <property type="entry name" value="METTL16/RlmF"/>
</dbReference>
<dbReference type="EMBL" id="BBMS01000032">
    <property type="protein sequence ID" value="GAL27648.1"/>
    <property type="molecule type" value="Genomic_DNA"/>
</dbReference>
<keyword evidence="1" id="KW-0489">Methyltransferase</keyword>
<reference evidence="2" key="1">
    <citation type="submission" date="2014-09" db="EMBL/GenBank/DDBJ databases">
        <title>Vibrio variabilis JCM 19239. (C206) whole genome shotgun sequence.</title>
        <authorList>
            <person name="Sawabe T."/>
            <person name="Meirelles P."/>
            <person name="Nakanishi M."/>
            <person name="Sayaka M."/>
            <person name="Hattori M."/>
            <person name="Ohkuma M."/>
        </authorList>
    </citation>
    <scope>NUCLEOTIDE SEQUENCE [LARGE SCALE GENOMIC DNA]</scope>
    <source>
        <strain evidence="2">JCM 19239</strain>
    </source>
</reference>
<name>A0ABQ0JG06_9VIBR</name>
<dbReference type="Proteomes" id="UP000029223">
    <property type="component" value="Unassembled WGS sequence"/>
</dbReference>
<accession>A0ABQ0JG06</accession>
<sequence>MANESKQFAHQVIWFSTLLSKKDNIRPLQKTPREIRCGACPHSRDGARPKEKSLCGVVVYDP</sequence>
<organism evidence="1 2">
    <name type="scientific">Vibrio variabilis</name>
    <dbReference type="NCBI Taxonomy" id="990271"/>
    <lineage>
        <taxon>Bacteria</taxon>
        <taxon>Pseudomonadati</taxon>
        <taxon>Pseudomonadota</taxon>
        <taxon>Gammaproteobacteria</taxon>
        <taxon>Vibrionales</taxon>
        <taxon>Vibrionaceae</taxon>
        <taxon>Vibrio</taxon>
    </lineage>
</organism>
<gene>
    <name evidence="1" type="ORF">JCM19239_3252</name>
</gene>
<dbReference type="GO" id="GO:0032259">
    <property type="term" value="P:methylation"/>
    <property type="evidence" value="ECO:0007669"/>
    <property type="project" value="UniProtKB-KW"/>
</dbReference>
<keyword evidence="1" id="KW-0808">Transferase</keyword>
<comment type="caution">
    <text evidence="1">The sequence shown here is derived from an EMBL/GenBank/DDBJ whole genome shotgun (WGS) entry which is preliminary data.</text>
</comment>
<keyword evidence="2" id="KW-1185">Reference proteome</keyword>
<dbReference type="GO" id="GO:0008168">
    <property type="term" value="F:methyltransferase activity"/>
    <property type="evidence" value="ECO:0007669"/>
    <property type="project" value="UniProtKB-KW"/>
</dbReference>
<evidence type="ECO:0000313" key="2">
    <source>
        <dbReference type="Proteomes" id="UP000029223"/>
    </source>
</evidence>